<evidence type="ECO:0000313" key="2">
    <source>
        <dbReference type="EMBL" id="EFA08135.1"/>
    </source>
</evidence>
<dbReference type="OrthoDB" id="10057079at2759"/>
<dbReference type="PANTHER" id="PTHR34825:SF1">
    <property type="entry name" value="AAA-ATPASE-LIKE DOMAIN-CONTAINING PROTEIN"/>
    <property type="match status" value="1"/>
</dbReference>
<feature type="domain" description="AAA-ATPase-like" evidence="1">
    <location>
        <begin position="198"/>
        <end position="328"/>
    </location>
</feature>
<proteinExistence type="predicted"/>
<reference evidence="2 3" key="1">
    <citation type="journal article" date="2008" name="Nature">
        <title>The genome of the model beetle and pest Tribolium castaneum.</title>
        <authorList>
            <consortium name="Tribolium Genome Sequencing Consortium"/>
            <person name="Richards S."/>
            <person name="Gibbs R.A."/>
            <person name="Weinstock G.M."/>
            <person name="Brown S.J."/>
            <person name="Denell R."/>
            <person name="Beeman R.W."/>
            <person name="Gibbs R."/>
            <person name="Beeman R.W."/>
            <person name="Brown S.J."/>
            <person name="Bucher G."/>
            <person name="Friedrich M."/>
            <person name="Grimmelikhuijzen C.J."/>
            <person name="Klingler M."/>
            <person name="Lorenzen M."/>
            <person name="Richards S."/>
            <person name="Roth S."/>
            <person name="Schroder R."/>
            <person name="Tautz D."/>
            <person name="Zdobnov E.M."/>
            <person name="Muzny D."/>
            <person name="Gibbs R.A."/>
            <person name="Weinstock G.M."/>
            <person name="Attaway T."/>
            <person name="Bell S."/>
            <person name="Buhay C.J."/>
            <person name="Chandrabose M.N."/>
            <person name="Chavez D."/>
            <person name="Clerk-Blankenburg K.P."/>
            <person name="Cree A."/>
            <person name="Dao M."/>
            <person name="Davis C."/>
            <person name="Chacko J."/>
            <person name="Dinh H."/>
            <person name="Dugan-Rocha S."/>
            <person name="Fowler G."/>
            <person name="Garner T.T."/>
            <person name="Garnes J."/>
            <person name="Gnirke A."/>
            <person name="Hawes A."/>
            <person name="Hernandez J."/>
            <person name="Hines S."/>
            <person name="Holder M."/>
            <person name="Hume J."/>
            <person name="Jhangiani S.N."/>
            <person name="Joshi V."/>
            <person name="Khan Z.M."/>
            <person name="Jackson L."/>
            <person name="Kovar C."/>
            <person name="Kowis A."/>
            <person name="Lee S."/>
            <person name="Lewis L.R."/>
            <person name="Margolis J."/>
            <person name="Morgan M."/>
            <person name="Nazareth L.V."/>
            <person name="Nguyen N."/>
            <person name="Okwuonu G."/>
            <person name="Parker D."/>
            <person name="Richards S."/>
            <person name="Ruiz S.J."/>
            <person name="Santibanez J."/>
            <person name="Savard J."/>
            <person name="Scherer S.E."/>
            <person name="Schneider B."/>
            <person name="Sodergren E."/>
            <person name="Tautz D."/>
            <person name="Vattahil S."/>
            <person name="Villasana D."/>
            <person name="White C.S."/>
            <person name="Wright R."/>
            <person name="Park Y."/>
            <person name="Beeman R.W."/>
            <person name="Lord J."/>
            <person name="Oppert B."/>
            <person name="Lorenzen M."/>
            <person name="Brown S."/>
            <person name="Wang L."/>
            <person name="Savard J."/>
            <person name="Tautz D."/>
            <person name="Richards S."/>
            <person name="Weinstock G."/>
            <person name="Gibbs R.A."/>
            <person name="Liu Y."/>
            <person name="Worley K."/>
            <person name="Weinstock G."/>
            <person name="Elsik C.G."/>
            <person name="Reese J.T."/>
            <person name="Elhaik E."/>
            <person name="Landan G."/>
            <person name="Graur D."/>
            <person name="Arensburger P."/>
            <person name="Atkinson P."/>
            <person name="Beeman R.W."/>
            <person name="Beidler J."/>
            <person name="Brown S.J."/>
            <person name="Demuth J.P."/>
            <person name="Drury D.W."/>
            <person name="Du Y.Z."/>
            <person name="Fujiwara H."/>
            <person name="Lorenzen M."/>
            <person name="Maselli V."/>
            <person name="Osanai M."/>
            <person name="Park Y."/>
            <person name="Robertson H.M."/>
            <person name="Tu Z."/>
            <person name="Wang J.J."/>
            <person name="Wang S."/>
            <person name="Richards S."/>
            <person name="Song H."/>
            <person name="Zhang L."/>
            <person name="Sodergren E."/>
            <person name="Werner D."/>
            <person name="Stanke M."/>
            <person name="Morgenstern B."/>
            <person name="Solovyev V."/>
            <person name="Kosarev P."/>
            <person name="Brown G."/>
            <person name="Chen H.C."/>
            <person name="Ermolaeva O."/>
            <person name="Hlavina W."/>
            <person name="Kapustin Y."/>
            <person name="Kiryutin B."/>
            <person name="Kitts P."/>
            <person name="Maglott D."/>
            <person name="Pruitt K."/>
            <person name="Sapojnikov V."/>
            <person name="Souvorov A."/>
            <person name="Mackey A.J."/>
            <person name="Waterhouse R.M."/>
            <person name="Wyder S."/>
            <person name="Zdobnov E.M."/>
            <person name="Zdobnov E.M."/>
            <person name="Wyder S."/>
            <person name="Kriventseva E.V."/>
            <person name="Kadowaki T."/>
            <person name="Bork P."/>
            <person name="Aranda M."/>
            <person name="Bao R."/>
            <person name="Beermann A."/>
            <person name="Berns N."/>
            <person name="Bolognesi R."/>
            <person name="Bonneton F."/>
            <person name="Bopp D."/>
            <person name="Brown S.J."/>
            <person name="Bucher G."/>
            <person name="Butts T."/>
            <person name="Chaumot A."/>
            <person name="Denell R.E."/>
            <person name="Ferrier D.E."/>
            <person name="Friedrich M."/>
            <person name="Gordon C.M."/>
            <person name="Jindra M."/>
            <person name="Klingler M."/>
            <person name="Lan Q."/>
            <person name="Lattorff H.M."/>
            <person name="Laudet V."/>
            <person name="von Levetsow C."/>
            <person name="Liu Z."/>
            <person name="Lutz R."/>
            <person name="Lynch J.A."/>
            <person name="da Fonseca R.N."/>
            <person name="Posnien N."/>
            <person name="Reuter R."/>
            <person name="Roth S."/>
            <person name="Savard J."/>
            <person name="Schinko J.B."/>
            <person name="Schmitt C."/>
            <person name="Schoppmeier M."/>
            <person name="Schroder R."/>
            <person name="Shippy T.D."/>
            <person name="Simonnet F."/>
            <person name="Marques-Souza H."/>
            <person name="Tautz D."/>
            <person name="Tomoyasu Y."/>
            <person name="Trauner J."/>
            <person name="Van der Zee M."/>
            <person name="Vervoort M."/>
            <person name="Wittkopp N."/>
            <person name="Wimmer E.A."/>
            <person name="Yang X."/>
            <person name="Jones A.K."/>
            <person name="Sattelle D.B."/>
            <person name="Ebert P.R."/>
            <person name="Nelson D."/>
            <person name="Scott J.G."/>
            <person name="Beeman R.W."/>
            <person name="Muthukrishnan S."/>
            <person name="Kramer K.J."/>
            <person name="Arakane Y."/>
            <person name="Beeman R.W."/>
            <person name="Zhu Q."/>
            <person name="Hogenkamp D."/>
            <person name="Dixit R."/>
            <person name="Oppert B."/>
            <person name="Jiang H."/>
            <person name="Zou Z."/>
            <person name="Marshall J."/>
            <person name="Elpidina E."/>
            <person name="Vinokurov K."/>
            <person name="Oppert C."/>
            <person name="Zou Z."/>
            <person name="Evans J."/>
            <person name="Lu Z."/>
            <person name="Zhao P."/>
            <person name="Sumathipala N."/>
            <person name="Altincicek B."/>
            <person name="Vilcinskas A."/>
            <person name="Williams M."/>
            <person name="Hultmark D."/>
            <person name="Hetru C."/>
            <person name="Jiang H."/>
            <person name="Grimmelikhuijzen C.J."/>
            <person name="Hauser F."/>
            <person name="Cazzamali G."/>
            <person name="Williamson M."/>
            <person name="Park Y."/>
            <person name="Li B."/>
            <person name="Tanaka Y."/>
            <person name="Predel R."/>
            <person name="Neupert S."/>
            <person name="Schachtner J."/>
            <person name="Verleyen P."/>
            <person name="Raible F."/>
            <person name="Bork P."/>
            <person name="Friedrich M."/>
            <person name="Walden K.K."/>
            <person name="Robertson H.M."/>
            <person name="Angeli S."/>
            <person name="Foret S."/>
            <person name="Bucher G."/>
            <person name="Schuetz S."/>
            <person name="Maleszka R."/>
            <person name="Wimmer E.A."/>
            <person name="Beeman R.W."/>
            <person name="Lorenzen M."/>
            <person name="Tomoyasu Y."/>
            <person name="Miller S.C."/>
            <person name="Grossmann D."/>
            <person name="Bucher G."/>
        </authorList>
    </citation>
    <scope>NUCLEOTIDE SEQUENCE [LARGE SCALE GENOMIC DNA]</scope>
    <source>
        <strain evidence="2 3">Georgia GA2</strain>
    </source>
</reference>
<dbReference type="InterPro" id="IPR018631">
    <property type="entry name" value="AAA-ATPase-like_dom"/>
</dbReference>
<dbReference type="Pfam" id="PF09820">
    <property type="entry name" value="AAA-ATPase_like"/>
    <property type="match status" value="2"/>
</dbReference>
<sequence length="746" mass="86191">MAQPPCKRTRLAISSDLETLSGISENMDVTTENRSVEVQGAGAQDLEGNRQCNSDNRKSCLIASEQFKDLLRKSYAFVDKTLFIQKFFGFDPSYDPNEELSAESMLITAPSRFGKSVIMNTLKVFCEPDVDEQGNIVTCLKKNVAGKWVEDKNKTPPKNYKLFKTVIRNKHLQIYSCTCLTKHMDDDLENGTCDSRQFFYQHCGQHPVIFFSLKDISPHNWNGFIKTLKESLCQTYKKHMYLGDQRSRLDEDMKLEFNLFLKGKKRDLDKEGQPITLKLDEEDLRYSLYNLIEYLYIQFNKTVLILIEEFDAPLMKLLHNPEENIKEAYIRKTIRYIGEMLSTVLKGNEKVLGALINACVLLSTTISPYANNVSICPFLENHGFSEYYGFTKDEVADLLKMPVFKGFNGNDILSYYNGYKVLGTNLQIYNTYSVLKYLQDWKDAREREKRETNKSPDMKKHAPRSYFSSHGIQPLNKLFAVEGLRDKFSCIITEGTVTVEKPVDKLTPEHVMILMEVMLQPSEVDDEHANLFLQYMKDRGYFNIIERNRNQHVYVIPNGEATDEILSQFYDTSYFKSKYNISNEMIRKYRTAINDLDRHNNESFQKFADSIASLFSGSFKPKNHDELKGILYAFCVNKFDTLCEGFCQENKRNRFDLLLIRKDGTGIIIEVKFGQRSAQNGLKQIFDNEYYKAFEGKNITKDKIYIGLHTNHQKVTVCGFATSYEQVVDSFANISDDKLIVKSSKL</sequence>
<dbReference type="EMBL" id="KQ971361">
    <property type="protein sequence ID" value="EFA08135.1"/>
    <property type="molecule type" value="Genomic_DNA"/>
</dbReference>
<dbReference type="HOGENOM" id="CLU_398152_0_0_1"/>
<dbReference type="PhylomeDB" id="D6WWI1"/>
<accession>D6WWI1</accession>
<name>D6WWI1_TRICA</name>
<organism evidence="2 3">
    <name type="scientific">Tribolium castaneum</name>
    <name type="common">Red flour beetle</name>
    <dbReference type="NCBI Taxonomy" id="7070"/>
    <lineage>
        <taxon>Eukaryota</taxon>
        <taxon>Metazoa</taxon>
        <taxon>Ecdysozoa</taxon>
        <taxon>Arthropoda</taxon>
        <taxon>Hexapoda</taxon>
        <taxon>Insecta</taxon>
        <taxon>Pterygota</taxon>
        <taxon>Neoptera</taxon>
        <taxon>Endopterygota</taxon>
        <taxon>Coleoptera</taxon>
        <taxon>Polyphaga</taxon>
        <taxon>Cucujiformia</taxon>
        <taxon>Tenebrionidae</taxon>
        <taxon>Tenebrionidae incertae sedis</taxon>
        <taxon>Tribolium</taxon>
    </lineage>
</organism>
<keyword evidence="3" id="KW-1185">Reference proteome</keyword>
<reference evidence="2 3" key="2">
    <citation type="journal article" date="2010" name="Nucleic Acids Res.">
        <title>BeetleBase in 2010: revisions to provide comprehensive genomic information for Tribolium castaneum.</title>
        <authorList>
            <person name="Kim H.S."/>
            <person name="Murphy T."/>
            <person name="Xia J."/>
            <person name="Caragea D."/>
            <person name="Park Y."/>
            <person name="Beeman R.W."/>
            <person name="Lorenzen M.D."/>
            <person name="Butcher S."/>
            <person name="Manak J.R."/>
            <person name="Brown S.J."/>
        </authorList>
    </citation>
    <scope>GENOME REANNOTATION</scope>
    <source>
        <strain evidence="2 3">Georgia GA2</strain>
    </source>
</reference>
<dbReference type="KEGG" id="tca:103313954"/>
<dbReference type="OMA" id="YHRICEE"/>
<protein>
    <recommendedName>
        <fullName evidence="1">AAA-ATPase-like domain-containing protein</fullName>
    </recommendedName>
</protein>
<dbReference type="AlphaFoldDB" id="D6WWI1"/>
<dbReference type="eggNOG" id="ENOG502S8YM">
    <property type="taxonomic scope" value="Eukaryota"/>
</dbReference>
<evidence type="ECO:0000259" key="1">
    <source>
        <dbReference type="Pfam" id="PF09820"/>
    </source>
</evidence>
<dbReference type="InParanoid" id="D6WWI1"/>
<evidence type="ECO:0000313" key="3">
    <source>
        <dbReference type="Proteomes" id="UP000007266"/>
    </source>
</evidence>
<feature type="domain" description="AAA-ATPase-like" evidence="1">
    <location>
        <begin position="64"/>
        <end position="132"/>
    </location>
</feature>
<dbReference type="PANTHER" id="PTHR34825">
    <property type="entry name" value="CONSERVED PROTEIN, WITH A WEAK D-GALACTARATE DEHYDRATASE/ALTRONATE HYDROLASE DOMAIN"/>
    <property type="match status" value="1"/>
</dbReference>
<dbReference type="Proteomes" id="UP000007266">
    <property type="component" value="Linkage group 8"/>
</dbReference>
<gene>
    <name evidence="2" type="primary">AUGUSTUS-3.0.2_05739</name>
    <name evidence="2" type="ORF">TcasGA2_TC005739</name>
</gene>